<dbReference type="PhylomeDB" id="B4JCH2"/>
<dbReference type="InParanoid" id="B4JCH2"/>
<dbReference type="HOGENOM" id="CLU_957355_0_0_1"/>
<evidence type="ECO:0000313" key="1">
    <source>
        <dbReference type="EMBL" id="EDW03126.1"/>
    </source>
</evidence>
<gene>
    <name evidence="1" type="primary">Dgri\GH11065</name>
    <name evidence="1" type="ORF">Dgri_GH11065</name>
</gene>
<keyword evidence="2" id="KW-1185">Reference proteome</keyword>
<dbReference type="Proteomes" id="UP000001070">
    <property type="component" value="Unassembled WGS sequence"/>
</dbReference>
<protein>
    <submittedName>
        <fullName evidence="1">GH11065</fullName>
    </submittedName>
</protein>
<organism evidence="2">
    <name type="scientific">Drosophila grimshawi</name>
    <name type="common">Hawaiian fruit fly</name>
    <name type="synonym">Idiomyia grimshawi</name>
    <dbReference type="NCBI Taxonomy" id="7222"/>
    <lineage>
        <taxon>Eukaryota</taxon>
        <taxon>Metazoa</taxon>
        <taxon>Ecdysozoa</taxon>
        <taxon>Arthropoda</taxon>
        <taxon>Hexapoda</taxon>
        <taxon>Insecta</taxon>
        <taxon>Pterygota</taxon>
        <taxon>Neoptera</taxon>
        <taxon>Endopterygota</taxon>
        <taxon>Diptera</taxon>
        <taxon>Brachycera</taxon>
        <taxon>Muscomorpha</taxon>
        <taxon>Ephydroidea</taxon>
        <taxon>Drosophilidae</taxon>
        <taxon>Drosophila</taxon>
        <taxon>Hawaiian Drosophila</taxon>
    </lineage>
</organism>
<name>B4JCH2_DROGR</name>
<dbReference type="EMBL" id="CH916368">
    <property type="protein sequence ID" value="EDW03126.1"/>
    <property type="molecule type" value="Genomic_DNA"/>
</dbReference>
<dbReference type="AlphaFoldDB" id="B4JCH2"/>
<reference evidence="1 2" key="1">
    <citation type="journal article" date="2007" name="Nature">
        <title>Evolution of genes and genomes on the Drosophila phylogeny.</title>
        <authorList>
            <consortium name="Drosophila 12 Genomes Consortium"/>
            <person name="Clark A.G."/>
            <person name="Eisen M.B."/>
            <person name="Smith D.R."/>
            <person name="Bergman C.M."/>
            <person name="Oliver B."/>
            <person name="Markow T.A."/>
            <person name="Kaufman T.C."/>
            <person name="Kellis M."/>
            <person name="Gelbart W."/>
            <person name="Iyer V.N."/>
            <person name="Pollard D.A."/>
            <person name="Sackton T.B."/>
            <person name="Larracuente A.M."/>
            <person name="Singh N.D."/>
            <person name="Abad J.P."/>
            <person name="Abt D.N."/>
            <person name="Adryan B."/>
            <person name="Aguade M."/>
            <person name="Akashi H."/>
            <person name="Anderson W.W."/>
            <person name="Aquadro C.F."/>
            <person name="Ardell D.H."/>
            <person name="Arguello R."/>
            <person name="Artieri C.G."/>
            <person name="Barbash D.A."/>
            <person name="Barker D."/>
            <person name="Barsanti P."/>
            <person name="Batterham P."/>
            <person name="Batzoglou S."/>
            <person name="Begun D."/>
            <person name="Bhutkar A."/>
            <person name="Blanco E."/>
            <person name="Bosak S.A."/>
            <person name="Bradley R.K."/>
            <person name="Brand A.D."/>
            <person name="Brent M.R."/>
            <person name="Brooks A.N."/>
            <person name="Brown R.H."/>
            <person name="Butlin R.K."/>
            <person name="Caggese C."/>
            <person name="Calvi B.R."/>
            <person name="Bernardo de Carvalho A."/>
            <person name="Caspi A."/>
            <person name="Castrezana S."/>
            <person name="Celniker S.E."/>
            <person name="Chang J.L."/>
            <person name="Chapple C."/>
            <person name="Chatterji S."/>
            <person name="Chinwalla A."/>
            <person name="Civetta A."/>
            <person name="Clifton S.W."/>
            <person name="Comeron J.M."/>
            <person name="Costello J.C."/>
            <person name="Coyne J.A."/>
            <person name="Daub J."/>
            <person name="David R.G."/>
            <person name="Delcher A.L."/>
            <person name="Delehaunty K."/>
            <person name="Do C.B."/>
            <person name="Ebling H."/>
            <person name="Edwards K."/>
            <person name="Eickbush T."/>
            <person name="Evans J.D."/>
            <person name="Filipski A."/>
            <person name="Findeiss S."/>
            <person name="Freyhult E."/>
            <person name="Fulton L."/>
            <person name="Fulton R."/>
            <person name="Garcia A.C."/>
            <person name="Gardiner A."/>
            <person name="Garfield D.A."/>
            <person name="Garvin B.E."/>
            <person name="Gibson G."/>
            <person name="Gilbert D."/>
            <person name="Gnerre S."/>
            <person name="Godfrey J."/>
            <person name="Good R."/>
            <person name="Gotea V."/>
            <person name="Gravely B."/>
            <person name="Greenberg A.J."/>
            <person name="Griffiths-Jones S."/>
            <person name="Gross S."/>
            <person name="Guigo R."/>
            <person name="Gustafson E.A."/>
            <person name="Haerty W."/>
            <person name="Hahn M.W."/>
            <person name="Halligan D.L."/>
            <person name="Halpern A.L."/>
            <person name="Halter G.M."/>
            <person name="Han M.V."/>
            <person name="Heger A."/>
            <person name="Hillier L."/>
            <person name="Hinrichs A.S."/>
            <person name="Holmes I."/>
            <person name="Hoskins R.A."/>
            <person name="Hubisz M.J."/>
            <person name="Hultmark D."/>
            <person name="Huntley M.A."/>
            <person name="Jaffe D.B."/>
            <person name="Jagadeeshan S."/>
            <person name="Jeck W.R."/>
            <person name="Johnson J."/>
            <person name="Jones C.D."/>
            <person name="Jordan W.C."/>
            <person name="Karpen G.H."/>
            <person name="Kataoka E."/>
            <person name="Keightley P.D."/>
            <person name="Kheradpour P."/>
            <person name="Kirkness E.F."/>
            <person name="Koerich L.B."/>
            <person name="Kristiansen K."/>
            <person name="Kudrna D."/>
            <person name="Kulathinal R.J."/>
            <person name="Kumar S."/>
            <person name="Kwok R."/>
            <person name="Lander E."/>
            <person name="Langley C.H."/>
            <person name="Lapoint R."/>
            <person name="Lazzaro B.P."/>
            <person name="Lee S.J."/>
            <person name="Levesque L."/>
            <person name="Li R."/>
            <person name="Lin C.F."/>
            <person name="Lin M.F."/>
            <person name="Lindblad-Toh K."/>
            <person name="Llopart A."/>
            <person name="Long M."/>
            <person name="Low L."/>
            <person name="Lozovsky E."/>
            <person name="Lu J."/>
            <person name="Luo M."/>
            <person name="Machado C.A."/>
            <person name="Makalowski W."/>
            <person name="Marzo M."/>
            <person name="Matsuda M."/>
            <person name="Matzkin L."/>
            <person name="McAllister B."/>
            <person name="McBride C.S."/>
            <person name="McKernan B."/>
            <person name="McKernan K."/>
            <person name="Mendez-Lago M."/>
            <person name="Minx P."/>
            <person name="Mollenhauer M.U."/>
            <person name="Montooth K."/>
            <person name="Mount S.M."/>
            <person name="Mu X."/>
            <person name="Myers E."/>
            <person name="Negre B."/>
            <person name="Newfeld S."/>
            <person name="Nielsen R."/>
            <person name="Noor M.A."/>
            <person name="O'Grady P."/>
            <person name="Pachter L."/>
            <person name="Papaceit M."/>
            <person name="Parisi M.J."/>
            <person name="Parisi M."/>
            <person name="Parts L."/>
            <person name="Pedersen J.S."/>
            <person name="Pesole G."/>
            <person name="Phillippy A.M."/>
            <person name="Ponting C.P."/>
            <person name="Pop M."/>
            <person name="Porcelli D."/>
            <person name="Powell J.R."/>
            <person name="Prohaska S."/>
            <person name="Pruitt K."/>
            <person name="Puig M."/>
            <person name="Quesneville H."/>
            <person name="Ram K.R."/>
            <person name="Rand D."/>
            <person name="Rasmussen M.D."/>
            <person name="Reed L.K."/>
            <person name="Reenan R."/>
            <person name="Reily A."/>
            <person name="Remington K.A."/>
            <person name="Rieger T.T."/>
            <person name="Ritchie M.G."/>
            <person name="Robin C."/>
            <person name="Rogers Y.H."/>
            <person name="Rohde C."/>
            <person name="Rozas J."/>
            <person name="Rubenfield M.J."/>
            <person name="Ruiz A."/>
            <person name="Russo S."/>
            <person name="Salzberg S.L."/>
            <person name="Sanchez-Gracia A."/>
            <person name="Saranga D.J."/>
            <person name="Sato H."/>
            <person name="Schaeffer S.W."/>
            <person name="Schatz M.C."/>
            <person name="Schlenke T."/>
            <person name="Schwartz R."/>
            <person name="Segarra C."/>
            <person name="Singh R.S."/>
            <person name="Sirot L."/>
            <person name="Sirota M."/>
            <person name="Sisneros N.B."/>
            <person name="Smith C.D."/>
            <person name="Smith T.F."/>
            <person name="Spieth J."/>
            <person name="Stage D.E."/>
            <person name="Stark A."/>
            <person name="Stephan W."/>
            <person name="Strausberg R.L."/>
            <person name="Strempel S."/>
            <person name="Sturgill D."/>
            <person name="Sutton G."/>
            <person name="Sutton G.G."/>
            <person name="Tao W."/>
            <person name="Teichmann S."/>
            <person name="Tobari Y.N."/>
            <person name="Tomimura Y."/>
            <person name="Tsolas J.M."/>
            <person name="Valente V.L."/>
            <person name="Venter E."/>
            <person name="Venter J.C."/>
            <person name="Vicario S."/>
            <person name="Vieira F.G."/>
            <person name="Vilella A.J."/>
            <person name="Villasante A."/>
            <person name="Walenz B."/>
            <person name="Wang J."/>
            <person name="Wasserman M."/>
            <person name="Watts T."/>
            <person name="Wilson D."/>
            <person name="Wilson R.K."/>
            <person name="Wing R.A."/>
            <person name="Wolfner M.F."/>
            <person name="Wong A."/>
            <person name="Wong G.K."/>
            <person name="Wu C.I."/>
            <person name="Wu G."/>
            <person name="Yamamoto D."/>
            <person name="Yang H.P."/>
            <person name="Yang S.P."/>
            <person name="Yorke J.A."/>
            <person name="Yoshida K."/>
            <person name="Zdobnov E."/>
            <person name="Zhang P."/>
            <person name="Zhang Y."/>
            <person name="Zimin A.V."/>
            <person name="Baldwin J."/>
            <person name="Abdouelleil A."/>
            <person name="Abdulkadir J."/>
            <person name="Abebe A."/>
            <person name="Abera B."/>
            <person name="Abreu J."/>
            <person name="Acer S.C."/>
            <person name="Aftuck L."/>
            <person name="Alexander A."/>
            <person name="An P."/>
            <person name="Anderson E."/>
            <person name="Anderson S."/>
            <person name="Arachi H."/>
            <person name="Azer M."/>
            <person name="Bachantsang P."/>
            <person name="Barry A."/>
            <person name="Bayul T."/>
            <person name="Berlin A."/>
            <person name="Bessette D."/>
            <person name="Bloom T."/>
            <person name="Blye J."/>
            <person name="Boguslavskiy L."/>
            <person name="Bonnet C."/>
            <person name="Boukhgalter B."/>
            <person name="Bourzgui I."/>
            <person name="Brown A."/>
            <person name="Cahill P."/>
            <person name="Channer S."/>
            <person name="Cheshatsang Y."/>
            <person name="Chuda L."/>
            <person name="Citroen M."/>
            <person name="Collymore A."/>
            <person name="Cooke P."/>
            <person name="Costello M."/>
            <person name="D'Aco K."/>
            <person name="Daza R."/>
            <person name="De Haan G."/>
            <person name="DeGray S."/>
            <person name="DeMaso C."/>
            <person name="Dhargay N."/>
            <person name="Dooley K."/>
            <person name="Dooley E."/>
            <person name="Doricent M."/>
            <person name="Dorje P."/>
            <person name="Dorjee K."/>
            <person name="Dupes A."/>
            <person name="Elong R."/>
            <person name="Falk J."/>
            <person name="Farina A."/>
            <person name="Faro S."/>
            <person name="Ferguson D."/>
            <person name="Fisher S."/>
            <person name="Foley C.D."/>
            <person name="Franke A."/>
            <person name="Friedrich D."/>
            <person name="Gadbois L."/>
            <person name="Gearin G."/>
            <person name="Gearin C.R."/>
            <person name="Giannoukos G."/>
            <person name="Goode T."/>
            <person name="Graham J."/>
            <person name="Grandbois E."/>
            <person name="Grewal S."/>
            <person name="Gyaltsen K."/>
            <person name="Hafez N."/>
            <person name="Hagos B."/>
            <person name="Hall J."/>
            <person name="Henson C."/>
            <person name="Hollinger A."/>
            <person name="Honan T."/>
            <person name="Huard M.D."/>
            <person name="Hughes L."/>
            <person name="Hurhula B."/>
            <person name="Husby M.E."/>
            <person name="Kamat A."/>
            <person name="Kanga B."/>
            <person name="Kashin S."/>
            <person name="Khazanovich D."/>
            <person name="Kisner P."/>
            <person name="Lance K."/>
            <person name="Lara M."/>
            <person name="Lee W."/>
            <person name="Lennon N."/>
            <person name="Letendre F."/>
            <person name="LeVine R."/>
            <person name="Lipovsky A."/>
            <person name="Liu X."/>
            <person name="Liu J."/>
            <person name="Liu S."/>
            <person name="Lokyitsang T."/>
            <person name="Lokyitsang Y."/>
            <person name="Lubonja R."/>
            <person name="Lui A."/>
            <person name="MacDonald P."/>
            <person name="Magnisalis V."/>
            <person name="Maru K."/>
            <person name="Matthews C."/>
            <person name="McCusker W."/>
            <person name="McDonough S."/>
            <person name="Mehta T."/>
            <person name="Meldrim J."/>
            <person name="Meneus L."/>
            <person name="Mihai O."/>
            <person name="Mihalev A."/>
            <person name="Mihova T."/>
            <person name="Mittelman R."/>
            <person name="Mlenga V."/>
            <person name="Montmayeur A."/>
            <person name="Mulrain L."/>
            <person name="Navidi A."/>
            <person name="Naylor J."/>
            <person name="Negash T."/>
            <person name="Nguyen T."/>
            <person name="Nguyen N."/>
            <person name="Nicol R."/>
            <person name="Norbu C."/>
            <person name="Norbu N."/>
            <person name="Novod N."/>
            <person name="O'Neill B."/>
            <person name="Osman S."/>
            <person name="Markiewicz E."/>
            <person name="Oyono O.L."/>
            <person name="Patti C."/>
            <person name="Phunkhang P."/>
            <person name="Pierre F."/>
            <person name="Priest M."/>
            <person name="Raghuraman S."/>
            <person name="Rege F."/>
            <person name="Reyes R."/>
            <person name="Rise C."/>
            <person name="Rogov P."/>
            <person name="Ross K."/>
            <person name="Ryan E."/>
            <person name="Settipalli S."/>
            <person name="Shea T."/>
            <person name="Sherpa N."/>
            <person name="Shi L."/>
            <person name="Shih D."/>
            <person name="Sparrow T."/>
            <person name="Spaulding J."/>
            <person name="Stalker J."/>
            <person name="Stange-Thomann N."/>
            <person name="Stavropoulos S."/>
            <person name="Stone C."/>
            <person name="Strader C."/>
            <person name="Tesfaye S."/>
            <person name="Thomson T."/>
            <person name="Thoulutsang Y."/>
            <person name="Thoulutsang D."/>
            <person name="Topham K."/>
            <person name="Topping I."/>
            <person name="Tsamla T."/>
            <person name="Vassiliev H."/>
            <person name="Vo A."/>
            <person name="Wangchuk T."/>
            <person name="Wangdi T."/>
            <person name="Weiand M."/>
            <person name="Wilkinson J."/>
            <person name="Wilson A."/>
            <person name="Yadav S."/>
            <person name="Young G."/>
            <person name="Yu Q."/>
            <person name="Zembek L."/>
            <person name="Zhong D."/>
            <person name="Zimmer A."/>
            <person name="Zwirko Z."/>
            <person name="Jaffe D.B."/>
            <person name="Alvarez P."/>
            <person name="Brockman W."/>
            <person name="Butler J."/>
            <person name="Chin C."/>
            <person name="Gnerre S."/>
            <person name="Grabherr M."/>
            <person name="Kleber M."/>
            <person name="Mauceli E."/>
            <person name="MacCallum I."/>
        </authorList>
    </citation>
    <scope>NUCLEOTIDE SEQUENCE [LARGE SCALE GENOMIC DNA]</scope>
    <source>
        <strain evidence="2">Tucson 15287-2541.00</strain>
    </source>
</reference>
<proteinExistence type="predicted"/>
<dbReference type="eggNOG" id="ENOG502TBHX">
    <property type="taxonomic scope" value="Eukaryota"/>
</dbReference>
<evidence type="ECO:0000313" key="2">
    <source>
        <dbReference type="Proteomes" id="UP000001070"/>
    </source>
</evidence>
<sequence length="244" mass="27889">MCTKISVASPTPTTINKRFRVVLLTHKERTWDLNATPKLCPFYGVFGIIDGYYSTNKIPSENGVGLKLAGFLHTAKERYQLSDYNALQLLNFFKYNLLDASRHLGGTGCPPKMLLEIDSPWRLISASICELARLDQFATQTSFTNYREWVNISSNILICVQPTDCMFQTYASRYLRLQRTYYRGRHIWVSCVLPDKHGPFEVNGLLIPTSKKATLRYYYGIMCDLEKCLAPLVLACMKWLSARG</sequence>
<dbReference type="OMA" id="CTKIAIA"/>
<accession>B4JCH2</accession>